<dbReference type="Proteomes" id="UP000002358">
    <property type="component" value="Chromosome 2"/>
</dbReference>
<dbReference type="AlphaFoldDB" id="A0A7M7HGR7"/>
<accession>A0A7M7HGR7</accession>
<name>A0A7M7HGR7_NASVI</name>
<feature type="chain" id="PRO_5029724096" evidence="1">
    <location>
        <begin position="22"/>
        <end position="193"/>
    </location>
</feature>
<feature type="signal peptide" evidence="1">
    <location>
        <begin position="1"/>
        <end position="21"/>
    </location>
</feature>
<sequence>MANFICSNIYFLCLAILCIRGEDSLSSEISLLYSTKNEIFFFKQLLQNKLPLPGGEAIDSIFSGSLPFYEKIKRGFDFPGINSIFQQREDTDFPKIGSVFGENNPFQKTDKSEKALDFPKVDSTFSDSLLTQTNFQPDEGVKSAVQKAEDGTYNYVYFVQVKPNASARSIIVANIRCNSGYRKDKMGKCRKML</sequence>
<dbReference type="RefSeq" id="XP_008216411.1">
    <property type="nucleotide sequence ID" value="XM_008218189.3"/>
</dbReference>
<dbReference type="EnsemblMetazoa" id="XM_008218189">
    <property type="protein sequence ID" value="XP_008216411"/>
    <property type="gene ID" value="LOC103317926"/>
</dbReference>
<dbReference type="GeneID" id="103317926"/>
<dbReference type="InParanoid" id="A0A7M7HGR7"/>
<protein>
    <submittedName>
        <fullName evidence="2">Uncharacterized protein</fullName>
    </submittedName>
</protein>
<evidence type="ECO:0000313" key="2">
    <source>
        <dbReference type="EnsemblMetazoa" id="XP_008216411"/>
    </source>
</evidence>
<evidence type="ECO:0000256" key="1">
    <source>
        <dbReference type="SAM" id="SignalP"/>
    </source>
</evidence>
<organism evidence="2 3">
    <name type="scientific">Nasonia vitripennis</name>
    <name type="common">Parasitic wasp</name>
    <dbReference type="NCBI Taxonomy" id="7425"/>
    <lineage>
        <taxon>Eukaryota</taxon>
        <taxon>Metazoa</taxon>
        <taxon>Ecdysozoa</taxon>
        <taxon>Arthropoda</taxon>
        <taxon>Hexapoda</taxon>
        <taxon>Insecta</taxon>
        <taxon>Pterygota</taxon>
        <taxon>Neoptera</taxon>
        <taxon>Endopterygota</taxon>
        <taxon>Hymenoptera</taxon>
        <taxon>Apocrita</taxon>
        <taxon>Proctotrupomorpha</taxon>
        <taxon>Chalcidoidea</taxon>
        <taxon>Pteromalidae</taxon>
        <taxon>Pteromalinae</taxon>
        <taxon>Nasonia</taxon>
    </lineage>
</organism>
<reference evidence="2" key="1">
    <citation type="submission" date="2021-01" db="UniProtKB">
        <authorList>
            <consortium name="EnsemblMetazoa"/>
        </authorList>
    </citation>
    <scope>IDENTIFICATION</scope>
</reference>
<keyword evidence="1" id="KW-0732">Signal</keyword>
<proteinExistence type="predicted"/>
<keyword evidence="3" id="KW-1185">Reference proteome</keyword>
<dbReference type="KEGG" id="nvi:103317926"/>
<evidence type="ECO:0000313" key="3">
    <source>
        <dbReference type="Proteomes" id="UP000002358"/>
    </source>
</evidence>